<dbReference type="InterPro" id="IPR050553">
    <property type="entry name" value="Thioredoxin_ResA/DsbE_sf"/>
</dbReference>
<gene>
    <name evidence="3" type="ORF">GCM10009105_27300</name>
</gene>
<dbReference type="Pfam" id="PF00578">
    <property type="entry name" value="AhpC-TSA"/>
    <property type="match status" value="1"/>
</dbReference>
<proteinExistence type="predicted"/>
<sequence>MFNRTNLLILLIALAGALGGFLAGGWLHAPSASRADLTAKVGALATPFDLPDLAGQTHSLAEWRGKLVLVNFWASWCAPCVEEMPMLDRAQQQLTARGVQVIGIASDNHDATRAFLDRHPVRYPILINDPDHGPDVSMAYGNTRSVLPYSVLIGRDGHILAQRFGNFSENGLEKWLAPFF</sequence>
<keyword evidence="4" id="KW-1185">Reference proteome</keyword>
<dbReference type="InterPro" id="IPR017937">
    <property type="entry name" value="Thioredoxin_CS"/>
</dbReference>
<dbReference type="PANTHER" id="PTHR42852">
    <property type="entry name" value="THIOL:DISULFIDE INTERCHANGE PROTEIN DSBE"/>
    <property type="match status" value="1"/>
</dbReference>
<evidence type="ECO:0000313" key="3">
    <source>
        <dbReference type="EMBL" id="GAA0719067.1"/>
    </source>
</evidence>
<comment type="caution">
    <text evidence="3">The sequence shown here is derived from an EMBL/GenBank/DDBJ whole genome shotgun (WGS) entry which is preliminary data.</text>
</comment>
<dbReference type="SUPFAM" id="SSF52833">
    <property type="entry name" value="Thioredoxin-like"/>
    <property type="match status" value="1"/>
</dbReference>
<keyword evidence="1" id="KW-0676">Redox-active center</keyword>
<accession>A0ABN1IQ16</accession>
<organism evidence="3 4">
    <name type="scientific">Dokdonella soli</name>
    <dbReference type="NCBI Taxonomy" id="529810"/>
    <lineage>
        <taxon>Bacteria</taxon>
        <taxon>Pseudomonadati</taxon>
        <taxon>Pseudomonadota</taxon>
        <taxon>Gammaproteobacteria</taxon>
        <taxon>Lysobacterales</taxon>
        <taxon>Rhodanobacteraceae</taxon>
        <taxon>Dokdonella</taxon>
    </lineage>
</organism>
<dbReference type="InterPro" id="IPR036249">
    <property type="entry name" value="Thioredoxin-like_sf"/>
</dbReference>
<reference evidence="3 4" key="1">
    <citation type="journal article" date="2019" name="Int. J. Syst. Evol. Microbiol.">
        <title>The Global Catalogue of Microorganisms (GCM) 10K type strain sequencing project: providing services to taxonomists for standard genome sequencing and annotation.</title>
        <authorList>
            <consortium name="The Broad Institute Genomics Platform"/>
            <consortium name="The Broad Institute Genome Sequencing Center for Infectious Disease"/>
            <person name="Wu L."/>
            <person name="Ma J."/>
        </authorList>
    </citation>
    <scope>NUCLEOTIDE SEQUENCE [LARGE SCALE GENOMIC DNA]</scope>
    <source>
        <strain evidence="3 4">JCM 15421</strain>
    </source>
</reference>
<dbReference type="PROSITE" id="PS51352">
    <property type="entry name" value="THIOREDOXIN_2"/>
    <property type="match status" value="1"/>
</dbReference>
<feature type="domain" description="Thioredoxin" evidence="2">
    <location>
        <begin position="39"/>
        <end position="180"/>
    </location>
</feature>
<evidence type="ECO:0000259" key="2">
    <source>
        <dbReference type="PROSITE" id="PS51352"/>
    </source>
</evidence>
<dbReference type="InterPro" id="IPR013766">
    <property type="entry name" value="Thioredoxin_domain"/>
</dbReference>
<dbReference type="PROSITE" id="PS00194">
    <property type="entry name" value="THIOREDOXIN_1"/>
    <property type="match status" value="1"/>
</dbReference>
<dbReference type="RefSeq" id="WP_343792065.1">
    <property type="nucleotide sequence ID" value="NZ_BAAAEU010000023.1"/>
</dbReference>
<protein>
    <submittedName>
        <fullName evidence="3">TlpA disulfide reductase family protein</fullName>
    </submittedName>
</protein>
<dbReference type="InterPro" id="IPR000866">
    <property type="entry name" value="AhpC/TSA"/>
</dbReference>
<dbReference type="CDD" id="cd02966">
    <property type="entry name" value="TlpA_like_family"/>
    <property type="match status" value="1"/>
</dbReference>
<evidence type="ECO:0000256" key="1">
    <source>
        <dbReference type="ARBA" id="ARBA00023284"/>
    </source>
</evidence>
<dbReference type="Gene3D" id="3.40.30.10">
    <property type="entry name" value="Glutaredoxin"/>
    <property type="match status" value="1"/>
</dbReference>
<evidence type="ECO:0000313" key="4">
    <source>
        <dbReference type="Proteomes" id="UP001501523"/>
    </source>
</evidence>
<dbReference type="EMBL" id="BAAAEU010000023">
    <property type="protein sequence ID" value="GAA0719067.1"/>
    <property type="molecule type" value="Genomic_DNA"/>
</dbReference>
<dbReference type="PANTHER" id="PTHR42852:SF18">
    <property type="entry name" value="CHROMOSOME UNDETERMINED SCAFFOLD_47, WHOLE GENOME SHOTGUN SEQUENCE"/>
    <property type="match status" value="1"/>
</dbReference>
<name>A0ABN1IQ16_9GAMM</name>
<dbReference type="Proteomes" id="UP001501523">
    <property type="component" value="Unassembled WGS sequence"/>
</dbReference>